<proteinExistence type="predicted"/>
<organism evidence="1">
    <name type="scientific">Dichomitus squalens</name>
    <dbReference type="NCBI Taxonomy" id="114155"/>
    <lineage>
        <taxon>Eukaryota</taxon>
        <taxon>Fungi</taxon>
        <taxon>Dikarya</taxon>
        <taxon>Basidiomycota</taxon>
        <taxon>Agaricomycotina</taxon>
        <taxon>Agaricomycetes</taxon>
        <taxon>Polyporales</taxon>
        <taxon>Polyporaceae</taxon>
        <taxon>Dichomitus</taxon>
    </lineage>
</organism>
<dbReference type="Proteomes" id="UP000292957">
    <property type="component" value="Unassembled WGS sequence"/>
</dbReference>
<sequence length="203" mass="22546">MDSTPSKTNAPAHRLLYRGSLSLPDSHLLLDGLSFTLETAHTHGSPALLDNTLALTFESLRGRNLHLIGTVRVKDLWIEPPPADISLDVHPDATLTRIYLENLFCLNPITSPDGKADYGIRVSLTDNSECYQSLVLSVDPRAWLRRYGDVPACAVPRVRHGSPTRAGFALRRVFGKRLQYGHLLVARDAVKTSLWTLRLVTSR</sequence>
<accession>A0A4Q9M925</accession>
<dbReference type="AlphaFoldDB" id="A0A4Q9M925"/>
<dbReference type="EMBL" id="ML143521">
    <property type="protein sequence ID" value="TBU22927.1"/>
    <property type="molecule type" value="Genomic_DNA"/>
</dbReference>
<protein>
    <submittedName>
        <fullName evidence="1">Uncharacterized protein</fullName>
    </submittedName>
</protein>
<gene>
    <name evidence="1" type="ORF">BD311DRAFT_111323</name>
</gene>
<evidence type="ECO:0000313" key="1">
    <source>
        <dbReference type="EMBL" id="TBU22927.1"/>
    </source>
</evidence>
<dbReference type="OrthoDB" id="5599874at2759"/>
<reference evidence="1" key="1">
    <citation type="submission" date="2019-01" db="EMBL/GenBank/DDBJ databases">
        <title>Draft genome sequences of three monokaryotic isolates of the white-rot basidiomycete fungus Dichomitus squalens.</title>
        <authorList>
            <consortium name="DOE Joint Genome Institute"/>
            <person name="Lopez S.C."/>
            <person name="Andreopoulos B."/>
            <person name="Pangilinan J."/>
            <person name="Lipzen A."/>
            <person name="Riley R."/>
            <person name="Ahrendt S."/>
            <person name="Ng V."/>
            <person name="Barry K."/>
            <person name="Daum C."/>
            <person name="Grigoriev I.V."/>
            <person name="Hilden K.S."/>
            <person name="Makela M.R."/>
            <person name="de Vries R.P."/>
        </authorList>
    </citation>
    <scope>NUCLEOTIDE SEQUENCE [LARGE SCALE GENOMIC DNA]</scope>
    <source>
        <strain evidence="1">OM18370.1</strain>
    </source>
</reference>
<name>A0A4Q9M925_9APHY</name>